<dbReference type="EMBL" id="CP036401">
    <property type="protein sequence ID" value="QBI02755.1"/>
    <property type="molecule type" value="Genomic_DNA"/>
</dbReference>
<keyword evidence="1" id="KW-0732">Signal</keyword>
<gene>
    <name evidence="3" type="ORF">EYF70_19300</name>
    <name evidence="2" type="ORF">GCM10007387_43090</name>
</gene>
<dbReference type="Proteomes" id="UP000628442">
    <property type="component" value="Unassembled WGS sequence"/>
</dbReference>
<proteinExistence type="predicted"/>
<evidence type="ECO:0000313" key="3">
    <source>
        <dbReference type="EMBL" id="QBI02755.1"/>
    </source>
</evidence>
<evidence type="ECO:0000313" key="4">
    <source>
        <dbReference type="Proteomes" id="UP000292307"/>
    </source>
</evidence>
<dbReference type="EMBL" id="BMWV01000011">
    <property type="protein sequence ID" value="GGY56031.1"/>
    <property type="molecule type" value="Genomic_DNA"/>
</dbReference>
<evidence type="ECO:0000256" key="1">
    <source>
        <dbReference type="SAM" id="SignalP"/>
    </source>
</evidence>
<protein>
    <submittedName>
        <fullName evidence="2">Uncharacterized protein</fullName>
    </submittedName>
</protein>
<keyword evidence="4" id="KW-1185">Reference proteome</keyword>
<dbReference type="Proteomes" id="UP000292307">
    <property type="component" value="Chromosome"/>
</dbReference>
<dbReference type="AlphaFoldDB" id="A0A411X1L3"/>
<accession>A0A411X1L3</accession>
<name>A0A411X1L3_9BURK</name>
<reference evidence="2" key="3">
    <citation type="submission" date="2022-12" db="EMBL/GenBank/DDBJ databases">
        <authorList>
            <person name="Sun Q."/>
            <person name="Kim S."/>
        </authorList>
    </citation>
    <scope>NUCLEOTIDE SEQUENCE</scope>
    <source>
        <strain evidence="2">KCTC 12343</strain>
    </source>
</reference>
<evidence type="ECO:0000313" key="2">
    <source>
        <dbReference type="EMBL" id="GGY56031.1"/>
    </source>
</evidence>
<reference evidence="3 4" key="2">
    <citation type="submission" date="2019-02" db="EMBL/GenBank/DDBJ databases">
        <title>Draft Genome Sequences of Six Type Strains of the Genus Massilia.</title>
        <authorList>
            <person name="Miess H."/>
            <person name="Frediansyhah A."/>
            <person name="Gross H."/>
        </authorList>
    </citation>
    <scope>NUCLEOTIDE SEQUENCE [LARGE SCALE GENOMIC DNA]</scope>
    <source>
        <strain evidence="3 4">DSM 17472</strain>
    </source>
</reference>
<sequence>MKVSIFLLAGLLCAGSAAADTAARARLASCDPEVVRGGSDELLGDPETLRQPMLLFHAAMAERMAGRKERALFFHLAGRLRGTRQALLEGADTSEALNAINVSVGPMALPLLLTDPELGRDVMRRVIAWDRATPDPYRDRAARATDEVKRKLATFEADFARLPELAGQAVGDTGQARRTEAQIDQMVESDRARRCGPGTIDGAALPAAVARIEAEVKRFVAAHAFVRKRAGGPVASLAVAARGSRGRHALPDRFTLTVAPQRGKAFYAEVDVASTVGADRKLGEVRPSLACLTDLWLGQREAVKDVCESDPAAIRPE</sequence>
<evidence type="ECO:0000313" key="5">
    <source>
        <dbReference type="Proteomes" id="UP000628442"/>
    </source>
</evidence>
<dbReference type="OrthoDB" id="8757243at2"/>
<dbReference type="RefSeq" id="WP_131146866.1">
    <property type="nucleotide sequence ID" value="NZ_BMWV01000011.1"/>
</dbReference>
<feature type="signal peptide" evidence="1">
    <location>
        <begin position="1"/>
        <end position="19"/>
    </location>
</feature>
<reference evidence="2" key="1">
    <citation type="journal article" date="2014" name="Int. J. Syst. Evol. Microbiol.">
        <title>Complete genome sequence of Corynebacterium casei LMG S-19264T (=DSM 44701T), isolated from a smear-ripened cheese.</title>
        <authorList>
            <consortium name="US DOE Joint Genome Institute (JGI-PGF)"/>
            <person name="Walter F."/>
            <person name="Albersmeier A."/>
            <person name="Kalinowski J."/>
            <person name="Ruckert C."/>
        </authorList>
    </citation>
    <scope>NUCLEOTIDE SEQUENCE</scope>
    <source>
        <strain evidence="2">KCTC 12343</strain>
    </source>
</reference>
<organism evidence="2 5">
    <name type="scientific">Pseudoduganella albidiflava</name>
    <dbReference type="NCBI Taxonomy" id="321983"/>
    <lineage>
        <taxon>Bacteria</taxon>
        <taxon>Pseudomonadati</taxon>
        <taxon>Pseudomonadota</taxon>
        <taxon>Betaproteobacteria</taxon>
        <taxon>Burkholderiales</taxon>
        <taxon>Oxalobacteraceae</taxon>
        <taxon>Telluria group</taxon>
        <taxon>Pseudoduganella</taxon>
    </lineage>
</organism>
<feature type="chain" id="PRO_5044601884" evidence="1">
    <location>
        <begin position="20"/>
        <end position="317"/>
    </location>
</feature>